<dbReference type="WBParaSite" id="PgR087_g025_t03">
    <property type="protein sequence ID" value="PgR087_g025_t03"/>
    <property type="gene ID" value="PgR087_g025"/>
</dbReference>
<accession>A0A915C4X9</accession>
<evidence type="ECO:0000313" key="4">
    <source>
        <dbReference type="Proteomes" id="UP000887569"/>
    </source>
</evidence>
<evidence type="ECO:0000313" key="6">
    <source>
        <dbReference type="WBParaSite" id="PgR087_g025_t02"/>
    </source>
</evidence>
<dbReference type="WBParaSite" id="PgR087_g025_t02">
    <property type="protein sequence ID" value="PgR087_g025_t02"/>
    <property type="gene ID" value="PgR087_g025"/>
</dbReference>
<name>A0A915C4X9_PARUN</name>
<dbReference type="GO" id="GO:0051170">
    <property type="term" value="P:import into nucleus"/>
    <property type="evidence" value="ECO:0007669"/>
    <property type="project" value="TreeGrafter"/>
</dbReference>
<organism evidence="4 6">
    <name type="scientific">Parascaris univalens</name>
    <name type="common">Nematode worm</name>
    <dbReference type="NCBI Taxonomy" id="6257"/>
    <lineage>
        <taxon>Eukaryota</taxon>
        <taxon>Metazoa</taxon>
        <taxon>Ecdysozoa</taxon>
        <taxon>Nematoda</taxon>
        <taxon>Chromadorea</taxon>
        <taxon>Rhabditida</taxon>
        <taxon>Spirurina</taxon>
        <taxon>Ascaridomorpha</taxon>
        <taxon>Ascaridoidea</taxon>
        <taxon>Ascarididae</taxon>
        <taxon>Parascaris</taxon>
    </lineage>
</organism>
<proteinExistence type="predicted"/>
<dbReference type="SUPFAM" id="SSF51735">
    <property type="entry name" value="NAD(P)-binding Rossmann-fold domains"/>
    <property type="match status" value="1"/>
</dbReference>
<evidence type="ECO:0000313" key="5">
    <source>
        <dbReference type="WBParaSite" id="PgR087_g025_t01"/>
    </source>
</evidence>
<dbReference type="Gene3D" id="3.40.50.720">
    <property type="entry name" value="NAD(P)-binding Rossmann-like Domain"/>
    <property type="match status" value="1"/>
</dbReference>
<dbReference type="WBParaSite" id="PgR087_g025_t01">
    <property type="protein sequence ID" value="PgR087_g025_t01"/>
    <property type="gene ID" value="PgR087_g025"/>
</dbReference>
<dbReference type="AlphaFoldDB" id="A0A915C4X9"/>
<dbReference type="GO" id="GO:0003824">
    <property type="term" value="F:catalytic activity"/>
    <property type="evidence" value="ECO:0007669"/>
    <property type="project" value="UniProtKB-ARBA"/>
</dbReference>
<dbReference type="InterPro" id="IPR016040">
    <property type="entry name" value="NAD(P)-bd_dom"/>
</dbReference>
<dbReference type="Proteomes" id="UP000887569">
    <property type="component" value="Unplaced"/>
</dbReference>
<protein>
    <recommendedName>
        <fullName evidence="2">Protein HTATIP2</fullName>
    </recommendedName>
</protein>
<dbReference type="PANTHER" id="PTHR14097">
    <property type="entry name" value="OXIDOREDUCTASE HTATIP2"/>
    <property type="match status" value="1"/>
</dbReference>
<dbReference type="GO" id="GO:0005737">
    <property type="term" value="C:cytoplasm"/>
    <property type="evidence" value="ECO:0007669"/>
    <property type="project" value="TreeGrafter"/>
</dbReference>
<evidence type="ECO:0000256" key="2">
    <source>
        <dbReference type="ARBA" id="ARBA00093604"/>
    </source>
</evidence>
<reference evidence="5 6" key="1">
    <citation type="submission" date="2022-11" db="UniProtKB">
        <authorList>
            <consortium name="WormBaseParasite"/>
        </authorList>
    </citation>
    <scope>IDENTIFICATION</scope>
</reference>
<comment type="subunit">
    <text evidence="1">Monomer. Forms homodimers during oxidative stress. Interacts (via N-terminus) with elongation factor EEF1A1 (via middle-region); the interaction is direct and competes with EEF1A1 binding to guanyl-nucleotide exchange factor EEF1B2, thereby inhibiting GDP for GTP exchange and reactivation of EEF1A1. Interacts with nuclear transport receptors XPO4, IPO5/RANBP5, IPO7, IPO9 and KPNB1 as well as GCN1L1/GCN1 and LRPPRC probably through their HEAT repeats. Binds NCOA5/CIA.</text>
</comment>
<feature type="domain" description="NAD(P)-binding" evidence="3">
    <location>
        <begin position="10"/>
        <end position="159"/>
    </location>
</feature>
<sequence length="237" mass="26135">MSDLRAVVVGGSGATGSRLIRLLTTCDAYRTVVLLNRRQLEFDQKPGIEKFEQRIVDFDAITAHQKEFDGASVVFCALGTTRAQAGAAGFYKVDHDYVVECARAAKAAGVPHFCVVSSVGADEKSSFLYVRTKGEMERDVKALDFAHCTIARPAFLEGAREKPRFMETVARFGLAPFSFFFPTKFAIPFESLAKAMIYESLNLGDQKLRILDNAELHRLAALYDQKYSPKSKGDAAS</sequence>
<dbReference type="InterPro" id="IPR036291">
    <property type="entry name" value="NAD(P)-bd_dom_sf"/>
</dbReference>
<keyword evidence="4" id="KW-1185">Reference proteome</keyword>
<evidence type="ECO:0000259" key="3">
    <source>
        <dbReference type="Pfam" id="PF13460"/>
    </source>
</evidence>
<dbReference type="Pfam" id="PF13460">
    <property type="entry name" value="NAD_binding_10"/>
    <property type="match status" value="1"/>
</dbReference>
<evidence type="ECO:0000256" key="1">
    <source>
        <dbReference type="ARBA" id="ARBA00093483"/>
    </source>
</evidence>
<dbReference type="PANTHER" id="PTHR14097:SF7">
    <property type="entry name" value="OXIDOREDUCTASE HTATIP2"/>
    <property type="match status" value="1"/>
</dbReference>
<dbReference type="CDD" id="cd05250">
    <property type="entry name" value="CC3_like_SDR_a"/>
    <property type="match status" value="1"/>
</dbReference>